<feature type="domain" description="DUF5648" evidence="2">
    <location>
        <begin position="120"/>
        <end position="220"/>
    </location>
</feature>
<dbReference type="InterPro" id="IPR043708">
    <property type="entry name" value="DUF5648"/>
</dbReference>
<evidence type="ECO:0000256" key="1">
    <source>
        <dbReference type="SAM" id="SignalP"/>
    </source>
</evidence>
<sequence length="225" mass="25988">MKTLKSITTLMLFWFVLIFSSCEQENINEPYLVNDNQIEENLTKSGANSPYNKNIIRTNDPGTQIFGYYNLFFTKSIGRFFFIGDHLNQRFQGFAFQVAFVERNPSSPLLPPNLRSIDPIKLYFLKNHAQTDMILTTDKNERRRLLNKSWIDVTNDIFYSQGVLYRSDTYISKTQVAGTVPLYRFNHTPTGRHFYTADANERTSVLASGQYVEEGKVGYVKLSSN</sequence>
<keyword evidence="4" id="KW-1185">Reference proteome</keyword>
<dbReference type="PROSITE" id="PS51257">
    <property type="entry name" value="PROKAR_LIPOPROTEIN"/>
    <property type="match status" value="1"/>
</dbReference>
<organism evidence="3 4">
    <name type="scientific">Aquimarina celericrescens</name>
    <dbReference type="NCBI Taxonomy" id="1964542"/>
    <lineage>
        <taxon>Bacteria</taxon>
        <taxon>Pseudomonadati</taxon>
        <taxon>Bacteroidota</taxon>
        <taxon>Flavobacteriia</taxon>
        <taxon>Flavobacteriales</taxon>
        <taxon>Flavobacteriaceae</taxon>
        <taxon>Aquimarina</taxon>
    </lineage>
</organism>
<gene>
    <name evidence="3" type="ORF">ACFSJT_16185</name>
</gene>
<dbReference type="Proteomes" id="UP001597344">
    <property type="component" value="Unassembled WGS sequence"/>
</dbReference>
<name>A0ABW5B116_9FLAO</name>
<evidence type="ECO:0000313" key="3">
    <source>
        <dbReference type="EMBL" id="MFD2188345.1"/>
    </source>
</evidence>
<dbReference type="RefSeq" id="WP_378321378.1">
    <property type="nucleotide sequence ID" value="NZ_JBHUHY010000016.1"/>
</dbReference>
<proteinExistence type="predicted"/>
<accession>A0ABW5B116</accession>
<evidence type="ECO:0000259" key="2">
    <source>
        <dbReference type="Pfam" id="PF18885"/>
    </source>
</evidence>
<feature type="signal peptide" evidence="1">
    <location>
        <begin position="1"/>
        <end position="23"/>
    </location>
</feature>
<dbReference type="EMBL" id="JBHUHY010000016">
    <property type="protein sequence ID" value="MFD2188345.1"/>
    <property type="molecule type" value="Genomic_DNA"/>
</dbReference>
<evidence type="ECO:0000313" key="4">
    <source>
        <dbReference type="Proteomes" id="UP001597344"/>
    </source>
</evidence>
<protein>
    <recommendedName>
        <fullName evidence="2">DUF5648 domain-containing protein</fullName>
    </recommendedName>
</protein>
<keyword evidence="1" id="KW-0732">Signal</keyword>
<dbReference type="Pfam" id="PF18885">
    <property type="entry name" value="DUF5648"/>
    <property type="match status" value="1"/>
</dbReference>
<feature type="chain" id="PRO_5046636976" description="DUF5648 domain-containing protein" evidence="1">
    <location>
        <begin position="24"/>
        <end position="225"/>
    </location>
</feature>
<reference evidence="4" key="1">
    <citation type="journal article" date="2019" name="Int. J. Syst. Evol. Microbiol.">
        <title>The Global Catalogue of Microorganisms (GCM) 10K type strain sequencing project: providing services to taxonomists for standard genome sequencing and annotation.</title>
        <authorList>
            <consortium name="The Broad Institute Genomics Platform"/>
            <consortium name="The Broad Institute Genome Sequencing Center for Infectious Disease"/>
            <person name="Wu L."/>
            <person name="Ma J."/>
        </authorList>
    </citation>
    <scope>NUCLEOTIDE SEQUENCE [LARGE SCALE GENOMIC DNA]</scope>
    <source>
        <strain evidence="4">DT92</strain>
    </source>
</reference>
<comment type="caution">
    <text evidence="3">The sequence shown here is derived from an EMBL/GenBank/DDBJ whole genome shotgun (WGS) entry which is preliminary data.</text>
</comment>